<organism evidence="1">
    <name type="scientific">Sesamum latifolium</name>
    <dbReference type="NCBI Taxonomy" id="2727402"/>
    <lineage>
        <taxon>Eukaryota</taxon>
        <taxon>Viridiplantae</taxon>
        <taxon>Streptophyta</taxon>
        <taxon>Embryophyta</taxon>
        <taxon>Tracheophyta</taxon>
        <taxon>Spermatophyta</taxon>
        <taxon>Magnoliopsida</taxon>
        <taxon>eudicotyledons</taxon>
        <taxon>Gunneridae</taxon>
        <taxon>Pentapetalae</taxon>
        <taxon>asterids</taxon>
        <taxon>lamiids</taxon>
        <taxon>Lamiales</taxon>
        <taxon>Pedaliaceae</taxon>
        <taxon>Sesamum</taxon>
    </lineage>
</organism>
<gene>
    <name evidence="1" type="ORF">Slati_4207500</name>
</gene>
<dbReference type="AlphaFoldDB" id="A0AAW2TDR3"/>
<dbReference type="EMBL" id="JACGWN010000015">
    <property type="protein sequence ID" value="KAL0401776.1"/>
    <property type="molecule type" value="Genomic_DNA"/>
</dbReference>
<protein>
    <submittedName>
        <fullName evidence="1">Uncharacterized protein</fullName>
    </submittedName>
</protein>
<proteinExistence type="predicted"/>
<reference evidence="1" key="1">
    <citation type="submission" date="2020-06" db="EMBL/GenBank/DDBJ databases">
        <authorList>
            <person name="Li T."/>
            <person name="Hu X."/>
            <person name="Zhang T."/>
            <person name="Song X."/>
            <person name="Zhang H."/>
            <person name="Dai N."/>
            <person name="Sheng W."/>
            <person name="Hou X."/>
            <person name="Wei L."/>
        </authorList>
    </citation>
    <scope>NUCLEOTIDE SEQUENCE</scope>
    <source>
        <strain evidence="1">KEN1</strain>
        <tissue evidence="1">Leaf</tissue>
    </source>
</reference>
<comment type="caution">
    <text evidence="1">The sequence shown here is derived from an EMBL/GenBank/DDBJ whole genome shotgun (WGS) entry which is preliminary data.</text>
</comment>
<evidence type="ECO:0000313" key="1">
    <source>
        <dbReference type="EMBL" id="KAL0401776.1"/>
    </source>
</evidence>
<accession>A0AAW2TDR3</accession>
<name>A0AAW2TDR3_9LAMI</name>
<reference evidence="1" key="2">
    <citation type="journal article" date="2024" name="Plant">
        <title>Genomic evolution and insights into agronomic trait innovations of Sesamum species.</title>
        <authorList>
            <person name="Miao H."/>
            <person name="Wang L."/>
            <person name="Qu L."/>
            <person name="Liu H."/>
            <person name="Sun Y."/>
            <person name="Le M."/>
            <person name="Wang Q."/>
            <person name="Wei S."/>
            <person name="Zheng Y."/>
            <person name="Lin W."/>
            <person name="Duan Y."/>
            <person name="Cao H."/>
            <person name="Xiong S."/>
            <person name="Wang X."/>
            <person name="Wei L."/>
            <person name="Li C."/>
            <person name="Ma Q."/>
            <person name="Ju M."/>
            <person name="Zhao R."/>
            <person name="Li G."/>
            <person name="Mu C."/>
            <person name="Tian Q."/>
            <person name="Mei H."/>
            <person name="Zhang T."/>
            <person name="Gao T."/>
            <person name="Zhang H."/>
        </authorList>
    </citation>
    <scope>NUCLEOTIDE SEQUENCE</scope>
    <source>
        <strain evidence="1">KEN1</strain>
    </source>
</reference>
<sequence length="51" mass="5458">MLEEGGPLRLAERRPKACLSAAMTKPSTIFRNGTGLAPRAPCTMANAMVRL</sequence>